<gene>
    <name evidence="3" type="ORF">B0I35DRAFT_361861</name>
</gene>
<keyword evidence="4" id="KW-1185">Reference proteome</keyword>
<accession>A0A8K0SK78</accession>
<dbReference type="CDD" id="cd12148">
    <property type="entry name" value="fungal_TF_MHR"/>
    <property type="match status" value="1"/>
</dbReference>
<dbReference type="GO" id="GO:0008270">
    <property type="term" value="F:zinc ion binding"/>
    <property type="evidence" value="ECO:0007669"/>
    <property type="project" value="InterPro"/>
</dbReference>
<dbReference type="PANTHER" id="PTHR47425:SF2">
    <property type="entry name" value="FARB-RELATED"/>
    <property type="match status" value="1"/>
</dbReference>
<dbReference type="Pfam" id="PF04082">
    <property type="entry name" value="Fungal_trans"/>
    <property type="match status" value="1"/>
</dbReference>
<dbReference type="Proteomes" id="UP000813444">
    <property type="component" value="Unassembled WGS sequence"/>
</dbReference>
<dbReference type="GO" id="GO:0006351">
    <property type="term" value="P:DNA-templated transcription"/>
    <property type="evidence" value="ECO:0007669"/>
    <property type="project" value="InterPro"/>
</dbReference>
<dbReference type="InterPro" id="IPR052761">
    <property type="entry name" value="Fungal_Detox/Toxin_TFs"/>
</dbReference>
<organism evidence="3 4">
    <name type="scientific">Stachybotrys elegans</name>
    <dbReference type="NCBI Taxonomy" id="80388"/>
    <lineage>
        <taxon>Eukaryota</taxon>
        <taxon>Fungi</taxon>
        <taxon>Dikarya</taxon>
        <taxon>Ascomycota</taxon>
        <taxon>Pezizomycotina</taxon>
        <taxon>Sordariomycetes</taxon>
        <taxon>Hypocreomycetidae</taxon>
        <taxon>Hypocreales</taxon>
        <taxon>Stachybotryaceae</taxon>
        <taxon>Stachybotrys</taxon>
    </lineage>
</organism>
<reference evidence="3" key="1">
    <citation type="journal article" date="2021" name="Nat. Commun.">
        <title>Genetic determinants of endophytism in the Arabidopsis root mycobiome.</title>
        <authorList>
            <person name="Mesny F."/>
            <person name="Miyauchi S."/>
            <person name="Thiergart T."/>
            <person name="Pickel B."/>
            <person name="Atanasova L."/>
            <person name="Karlsson M."/>
            <person name="Huettel B."/>
            <person name="Barry K.W."/>
            <person name="Haridas S."/>
            <person name="Chen C."/>
            <person name="Bauer D."/>
            <person name="Andreopoulos W."/>
            <person name="Pangilinan J."/>
            <person name="LaButti K."/>
            <person name="Riley R."/>
            <person name="Lipzen A."/>
            <person name="Clum A."/>
            <person name="Drula E."/>
            <person name="Henrissat B."/>
            <person name="Kohler A."/>
            <person name="Grigoriev I.V."/>
            <person name="Martin F.M."/>
            <person name="Hacquard S."/>
        </authorList>
    </citation>
    <scope>NUCLEOTIDE SEQUENCE</scope>
    <source>
        <strain evidence="3">MPI-CAGE-CH-0235</strain>
    </source>
</reference>
<dbReference type="AlphaFoldDB" id="A0A8K0SK78"/>
<dbReference type="EMBL" id="JAGPNK010000018">
    <property type="protein sequence ID" value="KAH7305444.1"/>
    <property type="molecule type" value="Genomic_DNA"/>
</dbReference>
<dbReference type="PANTHER" id="PTHR47425">
    <property type="entry name" value="FARB-RELATED"/>
    <property type="match status" value="1"/>
</dbReference>
<evidence type="ECO:0000256" key="1">
    <source>
        <dbReference type="ARBA" id="ARBA00023242"/>
    </source>
</evidence>
<dbReference type="OrthoDB" id="5121955at2759"/>
<proteinExistence type="predicted"/>
<evidence type="ECO:0000313" key="3">
    <source>
        <dbReference type="EMBL" id="KAH7305444.1"/>
    </source>
</evidence>
<evidence type="ECO:0000259" key="2">
    <source>
        <dbReference type="Pfam" id="PF04082"/>
    </source>
</evidence>
<keyword evidence="1" id="KW-0539">Nucleus</keyword>
<dbReference type="GO" id="GO:0003677">
    <property type="term" value="F:DNA binding"/>
    <property type="evidence" value="ECO:0007669"/>
    <property type="project" value="InterPro"/>
</dbReference>
<dbReference type="InterPro" id="IPR007219">
    <property type="entry name" value="XnlR_reg_dom"/>
</dbReference>
<name>A0A8K0SK78_9HYPO</name>
<comment type="caution">
    <text evidence="3">The sequence shown here is derived from an EMBL/GenBank/DDBJ whole genome shotgun (WGS) entry which is preliminary data.</text>
</comment>
<sequence>MPIEHGRQAQINSLGQQSLCSSSFVIPGATGENPTPKNVETSAYRGPIASTPGRFETRTKGVVLYLHYQFLTIGNIHTTPYQDVNYLESQGCLHVPNPSILEVFLRSYFMHVHVFLPLIDEGDFWDMYFGSPNTTDPPKTTVSLLVLQAMIFSASNFVPLPILQELGYHDVSTARTELYRKTKLLFDLEIESTHLPLAQSALLLMGWVPNSPSNTSPVPWRTWLNQALYHAKLISAHRHGAIGEAMTWAHSTEKPPAATLRRLWWCCIILDRISPLCTRFRLQITPEIFDFETCVPLGFSDLQGEIYRSKVFAPATKRRLIEIFTKFMDLLMILTEVLPIAFPFEAKLEASPGSTKDEEDTILTCREQLANWYEAVNTDFPAVTGHQPYQEASVVDPINSAVLYTNLMYIYYYTSCITLFNREIFSQVSQEAIESSEICREITRCVLGITECVGALTQYDLMMYLPVTVLACLATPLALYVVTARLSSLDRELALSYIDGQSDIDLVSDRSKLDVLIEAVDSFSPKYTLAAQWVKETAKHAANLAQSYNRVLSLSGEEAMRDWVHMLMRHPKEYLGLTWTVDLCISKTKLPERHDFPIHLRKMLEKLN</sequence>
<evidence type="ECO:0000313" key="4">
    <source>
        <dbReference type="Proteomes" id="UP000813444"/>
    </source>
</evidence>
<feature type="domain" description="Xylanolytic transcriptional activator regulatory" evidence="2">
    <location>
        <begin position="105"/>
        <end position="373"/>
    </location>
</feature>
<protein>
    <submittedName>
        <fullName evidence="3">Fungal-specific transcription factor domain-containing protein</fullName>
    </submittedName>
</protein>